<feature type="domain" description="DUF2268" evidence="2">
    <location>
        <begin position="118"/>
        <end position="305"/>
    </location>
</feature>
<reference evidence="3 4" key="1">
    <citation type="submission" date="2018-06" db="EMBL/GenBank/DDBJ databases">
        <title>Freshwater and sediment microbial communities from various areas in North America, analyzing microbe dynamics in response to fracking.</title>
        <authorList>
            <person name="Lamendella R."/>
        </authorList>
    </citation>
    <scope>NUCLEOTIDE SEQUENCE [LARGE SCALE GENOMIC DNA]</scope>
    <source>
        <strain evidence="3 4">97B</strain>
    </source>
</reference>
<dbReference type="Pfam" id="PF10026">
    <property type="entry name" value="DUF2268"/>
    <property type="match status" value="1"/>
</dbReference>
<dbReference type="OrthoDB" id="1437293at2"/>
<feature type="chain" id="PRO_5016711944" evidence="1">
    <location>
        <begin position="22"/>
        <end position="319"/>
    </location>
</feature>
<dbReference type="PROSITE" id="PS51257">
    <property type="entry name" value="PROKAR_LIPOPROTEIN"/>
    <property type="match status" value="1"/>
</dbReference>
<organism evidence="3 4">
    <name type="scientific">Rossellomorea aquimaris</name>
    <dbReference type="NCBI Taxonomy" id="189382"/>
    <lineage>
        <taxon>Bacteria</taxon>
        <taxon>Bacillati</taxon>
        <taxon>Bacillota</taxon>
        <taxon>Bacilli</taxon>
        <taxon>Bacillales</taxon>
        <taxon>Bacillaceae</taxon>
        <taxon>Rossellomorea</taxon>
    </lineage>
</organism>
<dbReference type="AlphaFoldDB" id="A0A366EHD5"/>
<comment type="caution">
    <text evidence="3">The sequence shown here is derived from an EMBL/GenBank/DDBJ whole genome shotgun (WGS) entry which is preliminary data.</text>
</comment>
<accession>A0A366EHD5</accession>
<feature type="signal peptide" evidence="1">
    <location>
        <begin position="1"/>
        <end position="21"/>
    </location>
</feature>
<gene>
    <name evidence="3" type="ORF">DET59_12447</name>
</gene>
<proteinExistence type="predicted"/>
<evidence type="ECO:0000313" key="4">
    <source>
        <dbReference type="Proteomes" id="UP000252118"/>
    </source>
</evidence>
<name>A0A366EHD5_9BACI</name>
<protein>
    <submittedName>
        <fullName evidence="3">Uncharacterized protein YjaZ</fullName>
    </submittedName>
</protein>
<evidence type="ECO:0000256" key="1">
    <source>
        <dbReference type="SAM" id="SignalP"/>
    </source>
</evidence>
<dbReference type="EMBL" id="QNRJ01000024">
    <property type="protein sequence ID" value="RBP00845.1"/>
    <property type="molecule type" value="Genomic_DNA"/>
</dbReference>
<dbReference type="Proteomes" id="UP000252118">
    <property type="component" value="Unassembled WGS sequence"/>
</dbReference>
<dbReference type="InterPro" id="IPR018728">
    <property type="entry name" value="DUF2268"/>
</dbReference>
<sequence>MKKYWLLAFAILFTIALTACSEDIPEAKEFQVKHNGQTLTVIPLYDRILDYTSEAKGKKKYEREDLYREKVVQPFQEMAEEKGIDIGSDYFAYFTGITDIDQLEKNTLELLQKQEEVQTLVEEAFMESAELLPGKDKAVFLMPINPDFTFPIEKMEGSTGVTFTEDFMLLQTDPSYAKSAVKNTVAHEYFHSVDMEHQTGRPTVFDSIIMEGKADSFTRIVYPDYTPPWTEPLTTAQKEKVFNELNGKLDSYDFEEYQNLFAGNPSKGIPLWSNYKIGFEIMQGYLASNPEMTPKEWVLTESKDTLENSSYKELLAPKE</sequence>
<evidence type="ECO:0000259" key="2">
    <source>
        <dbReference type="Pfam" id="PF10026"/>
    </source>
</evidence>
<evidence type="ECO:0000313" key="3">
    <source>
        <dbReference type="EMBL" id="RBP00845.1"/>
    </source>
</evidence>
<dbReference type="RefSeq" id="WP_113971154.1">
    <property type="nucleotide sequence ID" value="NZ_QNRJ01000024.1"/>
</dbReference>
<keyword evidence="1" id="KW-0732">Signal</keyword>